<evidence type="ECO:0008006" key="3">
    <source>
        <dbReference type="Google" id="ProtNLM"/>
    </source>
</evidence>
<gene>
    <name evidence="1" type="ORF">PS718_01724</name>
</gene>
<evidence type="ECO:0000313" key="2">
    <source>
        <dbReference type="Proteomes" id="UP000325375"/>
    </source>
</evidence>
<organism evidence="1 2">
    <name type="scientific">Pseudomonas fluorescens</name>
    <dbReference type="NCBI Taxonomy" id="294"/>
    <lineage>
        <taxon>Bacteria</taxon>
        <taxon>Pseudomonadati</taxon>
        <taxon>Pseudomonadota</taxon>
        <taxon>Gammaproteobacteria</taxon>
        <taxon>Pseudomonadales</taxon>
        <taxon>Pseudomonadaceae</taxon>
        <taxon>Pseudomonas</taxon>
    </lineage>
</organism>
<dbReference type="EMBL" id="CABVHX010000005">
    <property type="protein sequence ID" value="VVN88862.1"/>
    <property type="molecule type" value="Genomic_DNA"/>
</dbReference>
<dbReference type="AlphaFoldDB" id="A0A5E7B9L9"/>
<accession>A0A5E7B9L9</accession>
<evidence type="ECO:0000313" key="1">
    <source>
        <dbReference type="EMBL" id="VVN88862.1"/>
    </source>
</evidence>
<protein>
    <recommendedName>
        <fullName evidence="3">Dermonecrotic toxin</fullName>
    </recommendedName>
</protein>
<sequence length="1230" mass="135869">MKIRSILSESDGSTARDNERCLLADAAERKEIADALEVLVSSEEEELISLDAERFSLREHSSLGCMVKPLKKELNDFIKRYHPDAVALVRSRSFEPAVAEFDDWDQIRFRNRVIYDPYAQPYITYFMSVADQVGGFMSSVIGEASYAQWLCFHGMKVPAVNDREQIRKLAAFLNWEYRAPEAIENYWEQLEGHDVDGVSLSASQCAEVRALTTRYVQGGKSLLDTLYEKVRPVLHDGISWENADDVINKLIYNSFSYGLARKYIAALGWWGAASGESLDNKDLAQMLYTALILELDPQVGGTQQRNVIAGYDIYDSTKSADEPLEKIRQGFEEHLVSSKKVSRKLAPLASHIVLSSAAPGLLVKNIPSWLKAGSVGWVTFCQAVSIYEVISKGGVRFLDYKEVMQFADIDSVSDALGKLQGVFAIEAIIDWALINEVISRSDLEGSVNAASDRAVAAYEIFLEAMVNTATAFAPVPDRKQLALATLRRAVPDAETDFFEQRILRPHHFSDFRASILDLYIEGTLDGHGWNWSQEPHILLANPGLAGLPQNQYVFETEVRKFHGNIHRAIKTNLKLGLAGMPREDREILGRSAITFFTVREPDTKQEFPQGSGSGVIGAGSANSRTVQVCNINDKARGRYGVIMIASYDNNKMRCYELFSMTGECRRNDALGDFVLSSGVMEAPARLVYGSEGKGPLPQFYRAPLHVKKYVGDGSRPTGFMNVFIEKLGAIPAPTEPVEDKSSIYQYFVSPHFENIANFVVMHRPVGSVSELIESLTVLTDKEMADKKYEGFETWLVNLIIPFKKCVEDLWSGDRNLLVDGIYGCTMDAIGIVFAVLGVPAKILGIAAKSISLAAKLLKTAKYCLALTVSILNPVDAALPLLIGFGVKQLKNGLKLGHQGTQLLGKANAQIFRLTGRHKYIDMLKAASLSGVGKGKWRPLGATVDVPSVLAVSRNKRWYALNSRGNPWGKTLDGFDLKSLVLMPSIRPINYTVHIIRNGMSTASVKVESAISVLRRREFDLKTDLAIGLFLGSTNKARDKLSAVMEVVRLDFDGTSISNFFLDIAKVDNQIIQVDQSKYSDWKKAGLQERDNFQYLQVSTQHLNDRFNAASFSYGEVADDLIHEMVCAGPRKTELVSAKAARLNDAPALNVAPLLNLAAGRLPKSDGTGAFYNSDDAVSNADSIAVLASLLAQLDQAPAQFEKNFEIMTDAVIASRGQTIKSEVLIRLNSV</sequence>
<reference evidence="1 2" key="1">
    <citation type="submission" date="2019-09" db="EMBL/GenBank/DDBJ databases">
        <authorList>
            <person name="Chandra G."/>
            <person name="Truman W A."/>
        </authorList>
    </citation>
    <scope>NUCLEOTIDE SEQUENCE [LARGE SCALE GENOMIC DNA]</scope>
    <source>
        <strain evidence="1">PS718</strain>
    </source>
</reference>
<proteinExistence type="predicted"/>
<name>A0A5E7B9L9_PSEFL</name>
<dbReference type="Proteomes" id="UP000325375">
    <property type="component" value="Unassembled WGS sequence"/>
</dbReference>